<organism evidence="1 2">
    <name type="scientific">Winogradskyella pulchriflava</name>
    <dbReference type="NCBI Taxonomy" id="1110688"/>
    <lineage>
        <taxon>Bacteria</taxon>
        <taxon>Pseudomonadati</taxon>
        <taxon>Bacteroidota</taxon>
        <taxon>Flavobacteriia</taxon>
        <taxon>Flavobacteriales</taxon>
        <taxon>Flavobacteriaceae</taxon>
        <taxon>Winogradskyella</taxon>
    </lineage>
</organism>
<sequence>MKVDLNPFKNIAQFIKINSGKTNLCVLFLLVSSYMFAQNLGVDSSVPPPPCYANGNVGFGGAVGEGHFLTTDPNTIVYFHMSTSSNPMNDILVLYIDTGAPGRNVIDQSIDDSADAHRIAITNSNAFGFGSVIQFPPGFEASYAVAINVDFAGLWAIPNTGSVGNGGLNFVTAVNSTLTSSTQGFYDFDFGWADIGLTETDTFNFVGVYVSNTGYSSDEGYGSGIVSGTQGADNITFNGYISFPTCSETLSDEDLQDDVSVNYVNNQLFIKGINDVAIIRVYDMLGREIYKKTHQAQDSEPITLTLTKSELQFIVIESSDKKKVLKVIPN</sequence>
<dbReference type="EMBL" id="JBHLTQ010000006">
    <property type="protein sequence ID" value="MFC0605399.1"/>
    <property type="molecule type" value="Genomic_DNA"/>
</dbReference>
<keyword evidence="2" id="KW-1185">Reference proteome</keyword>
<reference evidence="1 2" key="1">
    <citation type="submission" date="2024-09" db="EMBL/GenBank/DDBJ databases">
        <authorList>
            <person name="Sun Q."/>
            <person name="Mori K."/>
        </authorList>
    </citation>
    <scope>NUCLEOTIDE SEQUENCE [LARGE SCALE GENOMIC DNA]</scope>
    <source>
        <strain evidence="1 2">NCAIM B.02481</strain>
    </source>
</reference>
<evidence type="ECO:0000313" key="1">
    <source>
        <dbReference type="EMBL" id="MFC0605399.1"/>
    </source>
</evidence>
<comment type="caution">
    <text evidence="1">The sequence shown here is derived from an EMBL/GenBank/DDBJ whole genome shotgun (WGS) entry which is preliminary data.</text>
</comment>
<evidence type="ECO:0008006" key="3">
    <source>
        <dbReference type="Google" id="ProtNLM"/>
    </source>
</evidence>
<gene>
    <name evidence="1" type="ORF">ACFFGA_12585</name>
</gene>
<accession>A0ABV6QAT1</accession>
<proteinExistence type="predicted"/>
<dbReference type="RefSeq" id="WP_386064575.1">
    <property type="nucleotide sequence ID" value="NZ_JBHLTQ010000006.1"/>
</dbReference>
<dbReference type="Proteomes" id="UP001589832">
    <property type="component" value="Unassembled WGS sequence"/>
</dbReference>
<evidence type="ECO:0000313" key="2">
    <source>
        <dbReference type="Proteomes" id="UP001589832"/>
    </source>
</evidence>
<protein>
    <recommendedName>
        <fullName evidence="3">Secreted protein (Por secretion system target)</fullName>
    </recommendedName>
</protein>
<name>A0ABV6QAT1_9FLAO</name>